<dbReference type="InterPro" id="IPR011047">
    <property type="entry name" value="Quinoprotein_ADH-like_sf"/>
</dbReference>
<evidence type="ECO:0000313" key="3">
    <source>
        <dbReference type="EMBL" id="KAJ7625829.1"/>
    </source>
</evidence>
<dbReference type="SUPFAM" id="SSF81383">
    <property type="entry name" value="F-box domain"/>
    <property type="match status" value="1"/>
</dbReference>
<dbReference type="InterPro" id="IPR001810">
    <property type="entry name" value="F-box_dom"/>
</dbReference>
<comment type="caution">
    <text evidence="3">The sequence shown here is derived from an EMBL/GenBank/DDBJ whole genome shotgun (WGS) entry which is preliminary data.</text>
</comment>
<feature type="domain" description="F-box" evidence="2">
    <location>
        <begin position="12"/>
        <end position="60"/>
    </location>
</feature>
<sequence length="632" mass="69696">MNAFFVPLSFPIMPLTQIPPDVSLHVLSFLPLGTLATLLPLNKVWKRLVETNAPEVYRNAAVLHGCISKPDVSLRDAIAALDCEVPDIHGWMESVRRLCLDVEKNWAGLGRSRLRKSVRSLPDASSIMEIEDSRFLVPTSDSELPPILRFAYDQGYLVLVALNQASKAVLEVWHEASIHPTASDPTSDQADTAISISERYGVPTTGHFLPCLSLSLPKLAEPSVKLLFPTLVVASRQVHVWDLSTGAYLWELNHHEMGEWTLGIDISHEYILVFNFTQICVFSRHDGSFLFNFLDSLQLHAIPAGISECGTICVAVSANNRVLLICNFNRLVAGDVPFELVDAAIEIKLGKEYGSPIPGGRSMSKVLAVTWNRIALSTTNAVVVINLPLPPRRPQPTLKTGPRCRVSLHLSCDLSSAHTHATSPFIARNFSSGGAANMSIGPTTHPSVSLLQQRDSSHDEEEDEDNDGSLPHLQDIPAESDDVSADEEDNADEGEHRRLRQVYANPDREPEEAWGEIDTNLDLEAESLNLAAPEFQSPPDSDSEGDEFAAQIRMMESKTVLGRESTQTGDSSLPLLDVNTPVRIPRPPNPFLLFRDPFARRERVSSLSAFVIDMTWGQGQSKIETGLFTWET</sequence>
<dbReference type="PROSITE" id="PS50181">
    <property type="entry name" value="FBOX"/>
    <property type="match status" value="1"/>
</dbReference>
<feature type="region of interest" description="Disordered" evidence="1">
    <location>
        <begin position="437"/>
        <end position="514"/>
    </location>
</feature>
<gene>
    <name evidence="3" type="ORF">FB45DRAFT_1084440</name>
</gene>
<feature type="compositionally biased region" description="Acidic residues" evidence="1">
    <location>
        <begin position="458"/>
        <end position="467"/>
    </location>
</feature>
<dbReference type="AlphaFoldDB" id="A0AAD7FLI7"/>
<dbReference type="EMBL" id="JARKIF010000012">
    <property type="protein sequence ID" value="KAJ7625829.1"/>
    <property type="molecule type" value="Genomic_DNA"/>
</dbReference>
<organism evidence="3 4">
    <name type="scientific">Roridomyces roridus</name>
    <dbReference type="NCBI Taxonomy" id="1738132"/>
    <lineage>
        <taxon>Eukaryota</taxon>
        <taxon>Fungi</taxon>
        <taxon>Dikarya</taxon>
        <taxon>Basidiomycota</taxon>
        <taxon>Agaricomycotina</taxon>
        <taxon>Agaricomycetes</taxon>
        <taxon>Agaricomycetidae</taxon>
        <taxon>Agaricales</taxon>
        <taxon>Marasmiineae</taxon>
        <taxon>Mycenaceae</taxon>
        <taxon>Roridomyces</taxon>
    </lineage>
</organism>
<evidence type="ECO:0000256" key="1">
    <source>
        <dbReference type="SAM" id="MobiDB-lite"/>
    </source>
</evidence>
<feature type="compositionally biased region" description="Polar residues" evidence="1">
    <location>
        <begin position="437"/>
        <end position="454"/>
    </location>
</feature>
<keyword evidence="4" id="KW-1185">Reference proteome</keyword>
<accession>A0AAD7FLI7</accession>
<proteinExistence type="predicted"/>
<feature type="compositionally biased region" description="Acidic residues" evidence="1">
    <location>
        <begin position="478"/>
        <end position="492"/>
    </location>
</feature>
<dbReference type="InterPro" id="IPR036047">
    <property type="entry name" value="F-box-like_dom_sf"/>
</dbReference>
<protein>
    <recommendedName>
        <fullName evidence="2">F-box domain-containing protein</fullName>
    </recommendedName>
</protein>
<dbReference type="SUPFAM" id="SSF50998">
    <property type="entry name" value="Quinoprotein alcohol dehydrogenase-like"/>
    <property type="match status" value="1"/>
</dbReference>
<reference evidence="3" key="1">
    <citation type="submission" date="2023-03" db="EMBL/GenBank/DDBJ databases">
        <title>Massive genome expansion in bonnet fungi (Mycena s.s.) driven by repeated elements and novel gene families across ecological guilds.</title>
        <authorList>
            <consortium name="Lawrence Berkeley National Laboratory"/>
            <person name="Harder C.B."/>
            <person name="Miyauchi S."/>
            <person name="Viragh M."/>
            <person name="Kuo A."/>
            <person name="Thoen E."/>
            <person name="Andreopoulos B."/>
            <person name="Lu D."/>
            <person name="Skrede I."/>
            <person name="Drula E."/>
            <person name="Henrissat B."/>
            <person name="Morin E."/>
            <person name="Kohler A."/>
            <person name="Barry K."/>
            <person name="LaButti K."/>
            <person name="Morin E."/>
            <person name="Salamov A."/>
            <person name="Lipzen A."/>
            <person name="Mereny Z."/>
            <person name="Hegedus B."/>
            <person name="Baldrian P."/>
            <person name="Stursova M."/>
            <person name="Weitz H."/>
            <person name="Taylor A."/>
            <person name="Grigoriev I.V."/>
            <person name="Nagy L.G."/>
            <person name="Martin F."/>
            <person name="Kauserud H."/>
        </authorList>
    </citation>
    <scope>NUCLEOTIDE SEQUENCE</scope>
    <source>
        <strain evidence="3">9284</strain>
    </source>
</reference>
<evidence type="ECO:0000313" key="4">
    <source>
        <dbReference type="Proteomes" id="UP001221142"/>
    </source>
</evidence>
<name>A0AAD7FLI7_9AGAR</name>
<evidence type="ECO:0000259" key="2">
    <source>
        <dbReference type="PROSITE" id="PS50181"/>
    </source>
</evidence>
<dbReference type="Proteomes" id="UP001221142">
    <property type="component" value="Unassembled WGS sequence"/>
</dbReference>